<keyword evidence="1" id="KW-0812">Transmembrane</keyword>
<dbReference type="InterPro" id="IPR019662">
    <property type="entry name" value="DUF2516"/>
</dbReference>
<keyword evidence="1" id="KW-0472">Membrane</keyword>
<feature type="transmembrane region" description="Helical" evidence="1">
    <location>
        <begin position="71"/>
        <end position="89"/>
    </location>
</feature>
<organism evidence="2 3">
    <name type="scientific">Flavimobilis rhizosphaerae</name>
    <dbReference type="NCBI Taxonomy" id="2775421"/>
    <lineage>
        <taxon>Bacteria</taxon>
        <taxon>Bacillati</taxon>
        <taxon>Actinomycetota</taxon>
        <taxon>Actinomycetes</taxon>
        <taxon>Micrococcales</taxon>
        <taxon>Jonesiaceae</taxon>
        <taxon>Flavimobilis</taxon>
    </lineage>
</organism>
<feature type="transmembrane region" description="Helical" evidence="1">
    <location>
        <begin position="46"/>
        <end position="65"/>
    </location>
</feature>
<feature type="transmembrane region" description="Helical" evidence="1">
    <location>
        <begin position="6"/>
        <end position="26"/>
    </location>
</feature>
<gene>
    <name evidence="2" type="ORF">IGS67_03540</name>
</gene>
<protein>
    <submittedName>
        <fullName evidence="2">DUF2516 family protein</fullName>
    </submittedName>
</protein>
<dbReference type="EMBL" id="JACZDF010000002">
    <property type="protein sequence ID" value="MBD9698568.1"/>
    <property type="molecule type" value="Genomic_DNA"/>
</dbReference>
<evidence type="ECO:0000256" key="1">
    <source>
        <dbReference type="SAM" id="Phobius"/>
    </source>
</evidence>
<keyword evidence="1" id="KW-1133">Transmembrane helix</keyword>
<reference evidence="2 3" key="1">
    <citation type="submission" date="2020-09" db="EMBL/GenBank/DDBJ databases">
        <title>Flavimobilis rhizosphaerae sp. nov., isolated from rhizosphere soil of Spartina alterniflora.</title>
        <authorList>
            <person name="Hanqin C."/>
        </authorList>
    </citation>
    <scope>NUCLEOTIDE SEQUENCE [LARGE SCALE GENOMIC DNA]</scope>
    <source>
        <strain evidence="2 3">GY 10621</strain>
    </source>
</reference>
<accession>A0ABR9DN59</accession>
<dbReference type="RefSeq" id="WP_192277978.1">
    <property type="nucleotide sequence ID" value="NZ_JACZDF010000002.1"/>
</dbReference>
<keyword evidence="3" id="KW-1185">Reference proteome</keyword>
<proteinExistence type="predicted"/>
<dbReference type="Proteomes" id="UP000642107">
    <property type="component" value="Unassembled WGS sequence"/>
</dbReference>
<evidence type="ECO:0000313" key="2">
    <source>
        <dbReference type="EMBL" id="MBD9698568.1"/>
    </source>
</evidence>
<comment type="caution">
    <text evidence="2">The sequence shown here is derived from an EMBL/GenBank/DDBJ whole genome shotgun (WGS) entry which is preliminary data.</text>
</comment>
<evidence type="ECO:0000313" key="3">
    <source>
        <dbReference type="Proteomes" id="UP000642107"/>
    </source>
</evidence>
<name>A0ABR9DN59_9MICO</name>
<dbReference type="Pfam" id="PF10724">
    <property type="entry name" value="DUF2516"/>
    <property type="match status" value="1"/>
</dbReference>
<sequence>MIYELQRLIILVLALGAFAVEVFALVEAIRTPAHAFSSAGKLSRQAWLAIVGVATAVGFLTLPFPGVLSPFTFLPIVAAVAAIIFVVDVRPAVAPYRRRPPRTPQGW</sequence>